<dbReference type="InterPro" id="IPR007410">
    <property type="entry name" value="LpqE-like"/>
</dbReference>
<keyword evidence="3" id="KW-1185">Reference proteome</keyword>
<accession>A0ABV7VCW5</accession>
<proteinExistence type="predicted"/>
<dbReference type="PANTHER" id="PTHR36302">
    <property type="entry name" value="BLR7088 PROTEIN"/>
    <property type="match status" value="1"/>
</dbReference>
<dbReference type="Gene3D" id="2.60.40.1890">
    <property type="entry name" value="PCu(A)C copper chaperone"/>
    <property type="match status" value="1"/>
</dbReference>
<keyword evidence="1" id="KW-0732">Signal</keyword>
<organism evidence="2 3">
    <name type="scientific">Ferrovibrio xuzhouensis</name>
    <dbReference type="NCBI Taxonomy" id="1576914"/>
    <lineage>
        <taxon>Bacteria</taxon>
        <taxon>Pseudomonadati</taxon>
        <taxon>Pseudomonadota</taxon>
        <taxon>Alphaproteobacteria</taxon>
        <taxon>Rhodospirillales</taxon>
        <taxon>Rhodospirillaceae</taxon>
        <taxon>Ferrovibrio</taxon>
    </lineage>
</organism>
<dbReference type="InterPro" id="IPR036182">
    <property type="entry name" value="PCuAC_sf"/>
</dbReference>
<dbReference type="PANTHER" id="PTHR36302:SF1">
    <property type="entry name" value="COPPER CHAPERONE PCU(A)C"/>
    <property type="match status" value="1"/>
</dbReference>
<evidence type="ECO:0000313" key="3">
    <source>
        <dbReference type="Proteomes" id="UP001595711"/>
    </source>
</evidence>
<dbReference type="RefSeq" id="WP_379722707.1">
    <property type="nucleotide sequence ID" value="NZ_JBHRYJ010000001.1"/>
</dbReference>
<evidence type="ECO:0000256" key="1">
    <source>
        <dbReference type="SAM" id="SignalP"/>
    </source>
</evidence>
<comment type="caution">
    <text evidence="2">The sequence shown here is derived from an EMBL/GenBank/DDBJ whole genome shotgun (WGS) entry which is preliminary data.</text>
</comment>
<dbReference type="InterPro" id="IPR058248">
    <property type="entry name" value="Lxx211020-like"/>
</dbReference>
<dbReference type="EMBL" id="JBHRYJ010000001">
    <property type="protein sequence ID" value="MFC3674989.1"/>
    <property type="molecule type" value="Genomic_DNA"/>
</dbReference>
<feature type="chain" id="PRO_5045573367" evidence="1">
    <location>
        <begin position="25"/>
        <end position="153"/>
    </location>
</feature>
<protein>
    <submittedName>
        <fullName evidence="2">Copper chaperone PCu(A)C</fullName>
    </submittedName>
</protein>
<dbReference type="Pfam" id="PF04314">
    <property type="entry name" value="PCuAC"/>
    <property type="match status" value="1"/>
</dbReference>
<reference evidence="3" key="1">
    <citation type="journal article" date="2019" name="Int. J. Syst. Evol. Microbiol.">
        <title>The Global Catalogue of Microorganisms (GCM) 10K type strain sequencing project: providing services to taxonomists for standard genome sequencing and annotation.</title>
        <authorList>
            <consortium name="The Broad Institute Genomics Platform"/>
            <consortium name="The Broad Institute Genome Sequencing Center for Infectious Disease"/>
            <person name="Wu L."/>
            <person name="Ma J."/>
        </authorList>
    </citation>
    <scope>NUCLEOTIDE SEQUENCE [LARGE SCALE GENOMIC DNA]</scope>
    <source>
        <strain evidence="3">KCTC 42182</strain>
    </source>
</reference>
<feature type="signal peptide" evidence="1">
    <location>
        <begin position="1"/>
        <end position="24"/>
    </location>
</feature>
<sequence length="153" mass="15830">MRVLFFKTLLALAMAGLLASPVYAADAGIRVEQAWARASIGTSRPAAAFVTVINTSNHAVTLTGLTSSVAGMVEVHETVKDGTIMKMAPAGPIEIPAGGRLEMEPGGYHIMLMALKRAVKKGETLTLALHFSDGTEIKAAATVMGPGALGPTK</sequence>
<dbReference type="SUPFAM" id="SSF110087">
    <property type="entry name" value="DR1885-like metal-binding protein"/>
    <property type="match status" value="1"/>
</dbReference>
<gene>
    <name evidence="2" type="ORF">ACFOOQ_05490</name>
</gene>
<dbReference type="Proteomes" id="UP001595711">
    <property type="component" value="Unassembled WGS sequence"/>
</dbReference>
<evidence type="ECO:0000313" key="2">
    <source>
        <dbReference type="EMBL" id="MFC3674989.1"/>
    </source>
</evidence>
<name>A0ABV7VCW5_9PROT</name>